<gene>
    <name evidence="8" type="ordered locus">MTR_1g108500</name>
</gene>
<evidence type="ECO:0000313" key="8">
    <source>
        <dbReference type="EMBL" id="AES62808.1"/>
    </source>
</evidence>
<evidence type="ECO:0000256" key="6">
    <source>
        <dbReference type="SAM" id="MobiDB-lite"/>
    </source>
</evidence>
<reference evidence="9" key="3">
    <citation type="submission" date="2015-04" db="UniProtKB">
        <authorList>
            <consortium name="EnsemblPlants"/>
        </authorList>
    </citation>
    <scope>IDENTIFICATION</scope>
    <source>
        <strain evidence="9">cv. Jemalong A17</strain>
    </source>
</reference>
<evidence type="ECO:0000256" key="5">
    <source>
        <dbReference type="ARBA" id="ARBA00023242"/>
    </source>
</evidence>
<reference evidence="8 10" key="1">
    <citation type="journal article" date="2011" name="Nature">
        <title>The Medicago genome provides insight into the evolution of rhizobial symbioses.</title>
        <authorList>
            <person name="Young N.D."/>
            <person name="Debelle F."/>
            <person name="Oldroyd G.E."/>
            <person name="Geurts R."/>
            <person name="Cannon S.B."/>
            <person name="Udvardi M.K."/>
            <person name="Benedito V.A."/>
            <person name="Mayer K.F."/>
            <person name="Gouzy J."/>
            <person name="Schoof H."/>
            <person name="Van de Peer Y."/>
            <person name="Proost S."/>
            <person name="Cook D.R."/>
            <person name="Meyers B.C."/>
            <person name="Spannagl M."/>
            <person name="Cheung F."/>
            <person name="De Mita S."/>
            <person name="Krishnakumar V."/>
            <person name="Gundlach H."/>
            <person name="Zhou S."/>
            <person name="Mudge J."/>
            <person name="Bharti A.K."/>
            <person name="Murray J.D."/>
            <person name="Naoumkina M.A."/>
            <person name="Rosen B."/>
            <person name="Silverstein K.A."/>
            <person name="Tang H."/>
            <person name="Rombauts S."/>
            <person name="Zhao P.X."/>
            <person name="Zhou P."/>
            <person name="Barbe V."/>
            <person name="Bardou P."/>
            <person name="Bechner M."/>
            <person name="Bellec A."/>
            <person name="Berger A."/>
            <person name="Berges H."/>
            <person name="Bidwell S."/>
            <person name="Bisseling T."/>
            <person name="Choisne N."/>
            <person name="Couloux A."/>
            <person name="Denny R."/>
            <person name="Deshpande S."/>
            <person name="Dai X."/>
            <person name="Doyle J.J."/>
            <person name="Dudez A.M."/>
            <person name="Farmer A.D."/>
            <person name="Fouteau S."/>
            <person name="Franken C."/>
            <person name="Gibelin C."/>
            <person name="Gish J."/>
            <person name="Goldstein S."/>
            <person name="Gonzalez A.J."/>
            <person name="Green P.J."/>
            <person name="Hallab A."/>
            <person name="Hartog M."/>
            <person name="Hua A."/>
            <person name="Humphray S.J."/>
            <person name="Jeong D.H."/>
            <person name="Jing Y."/>
            <person name="Jocker A."/>
            <person name="Kenton S.M."/>
            <person name="Kim D.J."/>
            <person name="Klee K."/>
            <person name="Lai H."/>
            <person name="Lang C."/>
            <person name="Lin S."/>
            <person name="Macmil S.L."/>
            <person name="Magdelenat G."/>
            <person name="Matthews L."/>
            <person name="McCorrison J."/>
            <person name="Monaghan E.L."/>
            <person name="Mun J.H."/>
            <person name="Najar F.Z."/>
            <person name="Nicholson C."/>
            <person name="Noirot C."/>
            <person name="O'Bleness M."/>
            <person name="Paule C.R."/>
            <person name="Poulain J."/>
            <person name="Prion F."/>
            <person name="Qin B."/>
            <person name="Qu C."/>
            <person name="Retzel E.F."/>
            <person name="Riddle C."/>
            <person name="Sallet E."/>
            <person name="Samain S."/>
            <person name="Samson N."/>
            <person name="Sanders I."/>
            <person name="Saurat O."/>
            <person name="Scarpelli C."/>
            <person name="Schiex T."/>
            <person name="Segurens B."/>
            <person name="Severin A.J."/>
            <person name="Sherrier D.J."/>
            <person name="Shi R."/>
            <person name="Sims S."/>
            <person name="Singer S.R."/>
            <person name="Sinharoy S."/>
            <person name="Sterck L."/>
            <person name="Viollet A."/>
            <person name="Wang B.B."/>
            <person name="Wang K."/>
            <person name="Wang M."/>
            <person name="Wang X."/>
            <person name="Warfsmann J."/>
            <person name="Weissenbach J."/>
            <person name="White D.D."/>
            <person name="White J.D."/>
            <person name="Wiley G.B."/>
            <person name="Wincker P."/>
            <person name="Xing Y."/>
            <person name="Yang L."/>
            <person name="Yao Z."/>
            <person name="Ying F."/>
            <person name="Zhai J."/>
            <person name="Zhou L."/>
            <person name="Zuber A."/>
            <person name="Denarie J."/>
            <person name="Dixon R.A."/>
            <person name="May G.D."/>
            <person name="Schwartz D.C."/>
            <person name="Rogers J."/>
            <person name="Quetier F."/>
            <person name="Town C.D."/>
            <person name="Roe B.A."/>
        </authorList>
    </citation>
    <scope>NUCLEOTIDE SEQUENCE [LARGE SCALE GENOMIC DNA]</scope>
    <source>
        <strain evidence="8">A17</strain>
        <strain evidence="9 10">cv. Jemalong A17</strain>
    </source>
</reference>
<sequence>MDGKGNNSNVGGGAANNPKDNVGATTKGDTMKAPGGDGSNISREEFEKNPQGYFADLHAAQKDKELNNAFGAGDNKFKLNATPTHYDVDKLAVRIKDEVACKKGSFRMVANLQVTFSKRRSGLFKKVSEFCTLCGVDVALVVFSPSEKVFSFGHPNVDTAHRSAKVCELNVELIQINNTLDEEKKGSAAPSYHFGFYLSRHFSLSSSSLRFFICLSSLTKIAWTAVMWLSLKIVSDFKRTLDNLSFEIIPKKNFSFKILDSAQLSFTVRDSPGFRNKTGEVLIGEFNESEVGEFTISDLDSCEVRITGCIRVRSRPIVEDCNGVSKSYQGIVNL</sequence>
<evidence type="ECO:0000313" key="9">
    <source>
        <dbReference type="EnsemblPlants" id="AES62808"/>
    </source>
</evidence>
<dbReference type="PaxDb" id="3880-AES62808"/>
<dbReference type="FunFam" id="3.40.1810.10:FF:000006">
    <property type="entry name" value="Agamous-like MADS-box protein AGL62"/>
    <property type="match status" value="1"/>
</dbReference>
<dbReference type="InterPro" id="IPR002100">
    <property type="entry name" value="TF_MADSbox"/>
</dbReference>
<dbReference type="SUPFAM" id="SSF55455">
    <property type="entry name" value="SRF-like"/>
    <property type="match status" value="1"/>
</dbReference>
<keyword evidence="4" id="KW-0804">Transcription</keyword>
<keyword evidence="10" id="KW-1185">Reference proteome</keyword>
<evidence type="ECO:0000256" key="2">
    <source>
        <dbReference type="ARBA" id="ARBA00023015"/>
    </source>
</evidence>
<dbReference type="GO" id="GO:0006357">
    <property type="term" value="P:regulation of transcription by RNA polymerase II"/>
    <property type="evidence" value="ECO:0000318"/>
    <property type="project" value="GO_Central"/>
</dbReference>
<comment type="subcellular location">
    <subcellularLocation>
        <location evidence="1">Nucleus</location>
    </subcellularLocation>
</comment>
<protein>
    <submittedName>
        <fullName evidence="8">MADS-box transcription factor family protein, putative</fullName>
    </submittedName>
</protein>
<dbReference type="PROSITE" id="PS50066">
    <property type="entry name" value="MADS_BOX_2"/>
    <property type="match status" value="1"/>
</dbReference>
<dbReference type="PANTHER" id="PTHR11945:SF818">
    <property type="entry name" value="AGAMOUS-LIKE MADS-BOX PROTEIN AGL62"/>
    <property type="match status" value="1"/>
</dbReference>
<dbReference type="GO" id="GO:0046983">
    <property type="term" value="F:protein dimerization activity"/>
    <property type="evidence" value="ECO:0007669"/>
    <property type="project" value="InterPro"/>
</dbReference>
<accession>G7IAT7</accession>
<evidence type="ECO:0000256" key="1">
    <source>
        <dbReference type="ARBA" id="ARBA00004123"/>
    </source>
</evidence>
<dbReference type="GO" id="GO:0000981">
    <property type="term" value="F:DNA-binding transcription factor activity, RNA polymerase II-specific"/>
    <property type="evidence" value="ECO:0000318"/>
    <property type="project" value="GO_Central"/>
</dbReference>
<dbReference type="EnsemblPlants" id="AES62808">
    <property type="protein sequence ID" value="AES62808"/>
    <property type="gene ID" value="MTR_1g108500"/>
</dbReference>
<reference evidence="8 10" key="2">
    <citation type="journal article" date="2014" name="BMC Genomics">
        <title>An improved genome release (version Mt4.0) for the model legume Medicago truncatula.</title>
        <authorList>
            <person name="Tang H."/>
            <person name="Krishnakumar V."/>
            <person name="Bidwell S."/>
            <person name="Rosen B."/>
            <person name="Chan A."/>
            <person name="Zhou S."/>
            <person name="Gentzbittel L."/>
            <person name="Childs K.L."/>
            <person name="Yandell M."/>
            <person name="Gundlach H."/>
            <person name="Mayer K.F."/>
            <person name="Schwartz D.C."/>
            <person name="Town C.D."/>
        </authorList>
    </citation>
    <scope>GENOME REANNOTATION</scope>
    <source>
        <strain evidence="9 10">cv. Jemalong A17</strain>
    </source>
</reference>
<dbReference type="Gene3D" id="3.40.1810.10">
    <property type="entry name" value="Transcription factor, MADS-box"/>
    <property type="match status" value="1"/>
</dbReference>
<keyword evidence="5" id="KW-0539">Nucleus</keyword>
<dbReference type="PANTHER" id="PTHR11945">
    <property type="entry name" value="MADS BOX PROTEIN"/>
    <property type="match status" value="1"/>
</dbReference>
<evidence type="ECO:0000256" key="4">
    <source>
        <dbReference type="ARBA" id="ARBA00023163"/>
    </source>
</evidence>
<dbReference type="GO" id="GO:0000978">
    <property type="term" value="F:RNA polymerase II cis-regulatory region sequence-specific DNA binding"/>
    <property type="evidence" value="ECO:0000318"/>
    <property type="project" value="GO_Central"/>
</dbReference>
<dbReference type="GO" id="GO:0005634">
    <property type="term" value="C:nucleus"/>
    <property type="evidence" value="ECO:0007669"/>
    <property type="project" value="UniProtKB-SubCell"/>
</dbReference>
<dbReference type="HOGENOM" id="CLU_832537_0_0_1"/>
<dbReference type="Pfam" id="PF00319">
    <property type="entry name" value="SRF-TF"/>
    <property type="match status" value="1"/>
</dbReference>
<dbReference type="EMBL" id="CM001217">
    <property type="protein sequence ID" value="AES62808.1"/>
    <property type="molecule type" value="Genomic_DNA"/>
</dbReference>
<feature type="domain" description="MADS-box" evidence="7">
    <location>
        <begin position="111"/>
        <end position="156"/>
    </location>
</feature>
<dbReference type="InterPro" id="IPR036879">
    <property type="entry name" value="TF_MADSbox_sf"/>
</dbReference>
<dbReference type="SMART" id="SM00432">
    <property type="entry name" value="MADS"/>
    <property type="match status" value="1"/>
</dbReference>
<organism evidence="8 10">
    <name type="scientific">Medicago truncatula</name>
    <name type="common">Barrel medic</name>
    <name type="synonym">Medicago tribuloides</name>
    <dbReference type="NCBI Taxonomy" id="3880"/>
    <lineage>
        <taxon>Eukaryota</taxon>
        <taxon>Viridiplantae</taxon>
        <taxon>Streptophyta</taxon>
        <taxon>Embryophyta</taxon>
        <taxon>Tracheophyta</taxon>
        <taxon>Spermatophyta</taxon>
        <taxon>Magnoliopsida</taxon>
        <taxon>eudicotyledons</taxon>
        <taxon>Gunneridae</taxon>
        <taxon>Pentapetalae</taxon>
        <taxon>rosids</taxon>
        <taxon>fabids</taxon>
        <taxon>Fabales</taxon>
        <taxon>Fabaceae</taxon>
        <taxon>Papilionoideae</taxon>
        <taxon>50 kb inversion clade</taxon>
        <taxon>NPAAA clade</taxon>
        <taxon>Hologalegina</taxon>
        <taxon>IRL clade</taxon>
        <taxon>Trifolieae</taxon>
        <taxon>Medicago</taxon>
    </lineage>
</organism>
<dbReference type="PRINTS" id="PR00404">
    <property type="entry name" value="MADSDOMAIN"/>
</dbReference>
<evidence type="ECO:0000256" key="3">
    <source>
        <dbReference type="ARBA" id="ARBA00023125"/>
    </source>
</evidence>
<dbReference type="AlphaFoldDB" id="G7IAT7"/>
<dbReference type="Proteomes" id="UP000002051">
    <property type="component" value="Unassembled WGS sequence"/>
</dbReference>
<keyword evidence="2" id="KW-0805">Transcription regulation</keyword>
<dbReference type="eggNOG" id="KOG0014">
    <property type="taxonomic scope" value="Eukaryota"/>
</dbReference>
<dbReference type="eggNOG" id="KOG2512">
    <property type="taxonomic scope" value="Eukaryota"/>
</dbReference>
<evidence type="ECO:0000313" key="10">
    <source>
        <dbReference type="Proteomes" id="UP000002051"/>
    </source>
</evidence>
<feature type="region of interest" description="Disordered" evidence="6">
    <location>
        <begin position="1"/>
        <end position="44"/>
    </location>
</feature>
<evidence type="ECO:0000259" key="7">
    <source>
        <dbReference type="PROSITE" id="PS50066"/>
    </source>
</evidence>
<dbReference type="CDD" id="cd00120">
    <property type="entry name" value="MADS"/>
    <property type="match status" value="1"/>
</dbReference>
<proteinExistence type="predicted"/>
<keyword evidence="3" id="KW-0238">DNA-binding</keyword>
<name>G7IAT7_MEDTR</name>